<keyword evidence="1" id="KW-0805">Transcription regulation</keyword>
<dbReference type="InterPro" id="IPR020449">
    <property type="entry name" value="Tscrpt_reg_AraC-type_HTH"/>
</dbReference>
<evidence type="ECO:0000259" key="4">
    <source>
        <dbReference type="PROSITE" id="PS01124"/>
    </source>
</evidence>
<dbReference type="SUPFAM" id="SSF51215">
    <property type="entry name" value="Regulatory protein AraC"/>
    <property type="match status" value="1"/>
</dbReference>
<dbReference type="InterPro" id="IPR014710">
    <property type="entry name" value="RmlC-like_jellyroll"/>
</dbReference>
<dbReference type="RefSeq" id="WP_166147712.1">
    <property type="nucleotide sequence ID" value="NZ_JAAOIW010000002.1"/>
</dbReference>
<name>A0ABX0J0V6_9BACL</name>
<sequence>MHDYFDRLFPNILDVLRRDQRFWSNGKHFVRKAASMNNFCYILGGQGSLEILGQTYPLKRDDVFHFCVGQQFHLRSDPDDTLCYIAVHYQPYVVPVQAGMPLEANAVAWPFAPMMSIGKEQKELPVLMESLLHCWTNKNAGFEWKARVMLLNIFQKLSDWYGQIQQDENARLIAASMEHIKQNFHEKLERDGLAQMIAVSSSYYSVLFKRYSGYSVVQYITKLRIDRAKQLLTASKAPVSEIAREVGYTDPLYFARKFSQEIGMSPSEYRNS</sequence>
<evidence type="ECO:0000256" key="1">
    <source>
        <dbReference type="ARBA" id="ARBA00023015"/>
    </source>
</evidence>
<dbReference type="InterPro" id="IPR018060">
    <property type="entry name" value="HTH_AraC"/>
</dbReference>
<keyword evidence="2" id="KW-0238">DNA-binding</keyword>
<dbReference type="InterPro" id="IPR018062">
    <property type="entry name" value="HTH_AraC-typ_CS"/>
</dbReference>
<dbReference type="InterPro" id="IPR009057">
    <property type="entry name" value="Homeodomain-like_sf"/>
</dbReference>
<dbReference type="EMBL" id="JAAOIW010000002">
    <property type="protein sequence ID" value="NHN29603.1"/>
    <property type="molecule type" value="Genomic_DNA"/>
</dbReference>
<dbReference type="Proteomes" id="UP001165962">
    <property type="component" value="Unassembled WGS sequence"/>
</dbReference>
<evidence type="ECO:0000256" key="3">
    <source>
        <dbReference type="ARBA" id="ARBA00023163"/>
    </source>
</evidence>
<protein>
    <submittedName>
        <fullName evidence="5">AraC family transcriptional regulator</fullName>
    </submittedName>
</protein>
<dbReference type="SUPFAM" id="SSF46689">
    <property type="entry name" value="Homeodomain-like"/>
    <property type="match status" value="2"/>
</dbReference>
<gene>
    <name evidence="5" type="ORF">G9U52_07115</name>
</gene>
<dbReference type="Gene3D" id="2.60.120.10">
    <property type="entry name" value="Jelly Rolls"/>
    <property type="match status" value="1"/>
</dbReference>
<dbReference type="PROSITE" id="PS01124">
    <property type="entry name" value="HTH_ARAC_FAMILY_2"/>
    <property type="match status" value="1"/>
</dbReference>
<keyword evidence="6" id="KW-1185">Reference proteome</keyword>
<dbReference type="PANTHER" id="PTHR43280">
    <property type="entry name" value="ARAC-FAMILY TRANSCRIPTIONAL REGULATOR"/>
    <property type="match status" value="1"/>
</dbReference>
<dbReference type="InterPro" id="IPR003313">
    <property type="entry name" value="AraC-bd"/>
</dbReference>
<dbReference type="Pfam" id="PF12833">
    <property type="entry name" value="HTH_18"/>
    <property type="match status" value="1"/>
</dbReference>
<organism evidence="5 6">
    <name type="scientific">Paenibacillus agricola</name>
    <dbReference type="NCBI Taxonomy" id="2716264"/>
    <lineage>
        <taxon>Bacteria</taxon>
        <taxon>Bacillati</taxon>
        <taxon>Bacillota</taxon>
        <taxon>Bacilli</taxon>
        <taxon>Bacillales</taxon>
        <taxon>Paenibacillaceae</taxon>
        <taxon>Paenibacillus</taxon>
    </lineage>
</organism>
<evidence type="ECO:0000313" key="5">
    <source>
        <dbReference type="EMBL" id="NHN29603.1"/>
    </source>
</evidence>
<dbReference type="Gene3D" id="1.10.10.60">
    <property type="entry name" value="Homeodomain-like"/>
    <property type="match status" value="2"/>
</dbReference>
<dbReference type="Pfam" id="PF02311">
    <property type="entry name" value="AraC_binding"/>
    <property type="match status" value="1"/>
</dbReference>
<proteinExistence type="predicted"/>
<feature type="domain" description="HTH araC/xylS-type" evidence="4">
    <location>
        <begin position="174"/>
        <end position="272"/>
    </location>
</feature>
<accession>A0ABX0J0V6</accession>
<reference evidence="5" key="1">
    <citation type="submission" date="2020-03" db="EMBL/GenBank/DDBJ databases">
        <title>Draft sequencing of Paenibacilllus sp. S3N08.</title>
        <authorList>
            <person name="Kim D.-U."/>
        </authorList>
    </citation>
    <scope>NUCLEOTIDE SEQUENCE</scope>
    <source>
        <strain evidence="5">S3N08</strain>
    </source>
</reference>
<dbReference type="PANTHER" id="PTHR43280:SF2">
    <property type="entry name" value="HTH-TYPE TRANSCRIPTIONAL REGULATOR EXSA"/>
    <property type="match status" value="1"/>
</dbReference>
<keyword evidence="3" id="KW-0804">Transcription</keyword>
<dbReference type="PRINTS" id="PR00032">
    <property type="entry name" value="HTHARAC"/>
</dbReference>
<evidence type="ECO:0000313" key="6">
    <source>
        <dbReference type="Proteomes" id="UP001165962"/>
    </source>
</evidence>
<dbReference type="InterPro" id="IPR037923">
    <property type="entry name" value="HTH-like"/>
</dbReference>
<dbReference type="PROSITE" id="PS00041">
    <property type="entry name" value="HTH_ARAC_FAMILY_1"/>
    <property type="match status" value="1"/>
</dbReference>
<comment type="caution">
    <text evidence="5">The sequence shown here is derived from an EMBL/GenBank/DDBJ whole genome shotgun (WGS) entry which is preliminary data.</text>
</comment>
<evidence type="ECO:0000256" key="2">
    <source>
        <dbReference type="ARBA" id="ARBA00023125"/>
    </source>
</evidence>
<dbReference type="SMART" id="SM00342">
    <property type="entry name" value="HTH_ARAC"/>
    <property type="match status" value="1"/>
</dbReference>